<evidence type="ECO:0000313" key="2">
    <source>
        <dbReference type="Proteomes" id="UP000294360"/>
    </source>
</evidence>
<dbReference type="AlphaFoldDB" id="A0A4U8Z5J0"/>
<sequence>MDRHHALTYWNQYHFMILDLIQSEIVGASDALRLDAFFIQRRPKAVNDNFEISDKIGFLGASAFL</sequence>
<accession>A0A4U8Z5J0</accession>
<dbReference type="EMBL" id="LR536450">
    <property type="protein sequence ID" value="VFU10780.1"/>
    <property type="molecule type" value="Genomic_DNA"/>
</dbReference>
<dbReference type="KEGG" id="mtun:MTUNDRAET4_3899"/>
<protein>
    <submittedName>
        <fullName evidence="1">Uncharacterized protein</fullName>
    </submittedName>
</protein>
<name>A0A4U8Z5J0_METTU</name>
<organism evidence="1 2">
    <name type="scientific">Methylocella tundrae</name>
    <dbReference type="NCBI Taxonomy" id="227605"/>
    <lineage>
        <taxon>Bacteria</taxon>
        <taxon>Pseudomonadati</taxon>
        <taxon>Pseudomonadota</taxon>
        <taxon>Alphaproteobacteria</taxon>
        <taxon>Hyphomicrobiales</taxon>
        <taxon>Beijerinckiaceae</taxon>
        <taxon>Methylocella</taxon>
    </lineage>
</organism>
<dbReference type="Proteomes" id="UP000294360">
    <property type="component" value="Chromosome"/>
</dbReference>
<reference evidence="1 2" key="1">
    <citation type="submission" date="2019-03" db="EMBL/GenBank/DDBJ databases">
        <authorList>
            <person name="Kox A.R. M."/>
        </authorList>
    </citation>
    <scope>NUCLEOTIDE SEQUENCE [LARGE SCALE GENOMIC DNA]</scope>
    <source>
        <strain evidence="1">MTUNDRAET4 annotated genome</strain>
    </source>
</reference>
<proteinExistence type="predicted"/>
<gene>
    <name evidence="1" type="ORF">MTUNDRAET4_3899</name>
</gene>
<evidence type="ECO:0000313" key="1">
    <source>
        <dbReference type="EMBL" id="VFU10780.1"/>
    </source>
</evidence>